<evidence type="ECO:0000256" key="1">
    <source>
        <dbReference type="ARBA" id="ARBA00008270"/>
    </source>
</evidence>
<accession>A0AAN8PQP7</accession>
<reference evidence="4 5" key="1">
    <citation type="submission" date="2024-01" db="EMBL/GenBank/DDBJ databases">
        <title>The genome of the rayed Mediterranean limpet Patella caerulea (Linnaeus, 1758).</title>
        <authorList>
            <person name="Anh-Thu Weber A."/>
            <person name="Halstead-Nussloch G."/>
        </authorList>
    </citation>
    <scope>NUCLEOTIDE SEQUENCE [LARGE SCALE GENOMIC DNA]</scope>
    <source>
        <strain evidence="4">AATW-2023a</strain>
        <tissue evidence="4">Whole specimen</tissue>
    </source>
</reference>
<keyword evidence="5" id="KW-1185">Reference proteome</keyword>
<keyword evidence="2" id="KW-0413">Isomerase</keyword>
<comment type="similarity">
    <text evidence="1">Belongs to the PhzF family.</text>
</comment>
<evidence type="ECO:0000256" key="2">
    <source>
        <dbReference type="ARBA" id="ARBA00023235"/>
    </source>
</evidence>
<dbReference type="Pfam" id="PF02567">
    <property type="entry name" value="PhzC-PhzF"/>
    <property type="match status" value="1"/>
</dbReference>
<dbReference type="Gene3D" id="3.10.310.10">
    <property type="entry name" value="Diaminopimelate Epimerase, Chain A, domain 1"/>
    <property type="match status" value="2"/>
</dbReference>
<dbReference type="InterPro" id="IPR003719">
    <property type="entry name" value="Phenazine_PhzF-like"/>
</dbReference>
<feature type="active site" evidence="3">
    <location>
        <position position="56"/>
    </location>
</feature>
<dbReference type="Proteomes" id="UP001347796">
    <property type="component" value="Unassembled WGS sequence"/>
</dbReference>
<dbReference type="EMBL" id="JAZGQO010000010">
    <property type="protein sequence ID" value="KAK6176216.1"/>
    <property type="molecule type" value="Genomic_DNA"/>
</dbReference>
<protein>
    <recommendedName>
        <fullName evidence="6">Phenazine biosynthesis-like domain-containing protein</fullName>
    </recommendedName>
</protein>
<comment type="caution">
    <text evidence="4">The sequence shown here is derived from an EMBL/GenBank/DDBJ whole genome shotgun (WGS) entry which is preliminary data.</text>
</comment>
<dbReference type="PANTHER" id="PTHR13774">
    <property type="entry name" value="PHENAZINE BIOSYNTHESIS PROTEIN"/>
    <property type="match status" value="1"/>
</dbReference>
<dbReference type="GO" id="GO:0005737">
    <property type="term" value="C:cytoplasm"/>
    <property type="evidence" value="ECO:0007669"/>
    <property type="project" value="TreeGrafter"/>
</dbReference>
<dbReference type="PIRSF" id="PIRSF016184">
    <property type="entry name" value="PhzC_PhzF"/>
    <property type="match status" value="1"/>
</dbReference>
<evidence type="ECO:0000256" key="3">
    <source>
        <dbReference type="PIRSR" id="PIRSR016184-1"/>
    </source>
</evidence>
<dbReference type="GO" id="GO:0016853">
    <property type="term" value="F:isomerase activity"/>
    <property type="evidence" value="ECO:0007669"/>
    <property type="project" value="UniProtKB-KW"/>
</dbReference>
<evidence type="ECO:0000313" key="4">
    <source>
        <dbReference type="EMBL" id="KAK6176216.1"/>
    </source>
</evidence>
<dbReference type="AlphaFoldDB" id="A0AAN8PQP7"/>
<dbReference type="NCBIfam" id="TIGR00654">
    <property type="entry name" value="PhzF_family"/>
    <property type="match status" value="1"/>
</dbReference>
<organism evidence="4 5">
    <name type="scientific">Patella caerulea</name>
    <name type="common">Rayed Mediterranean limpet</name>
    <dbReference type="NCBI Taxonomy" id="87958"/>
    <lineage>
        <taxon>Eukaryota</taxon>
        <taxon>Metazoa</taxon>
        <taxon>Spiralia</taxon>
        <taxon>Lophotrochozoa</taxon>
        <taxon>Mollusca</taxon>
        <taxon>Gastropoda</taxon>
        <taxon>Patellogastropoda</taxon>
        <taxon>Patelloidea</taxon>
        <taxon>Patellidae</taxon>
        <taxon>Patella</taxon>
    </lineage>
</organism>
<evidence type="ECO:0008006" key="6">
    <source>
        <dbReference type="Google" id="ProtNLM"/>
    </source>
</evidence>
<gene>
    <name evidence="4" type="ORF">SNE40_014541</name>
</gene>
<evidence type="ECO:0000313" key="5">
    <source>
        <dbReference type="Proteomes" id="UP001347796"/>
    </source>
</evidence>
<dbReference type="PANTHER" id="PTHR13774:SF17">
    <property type="entry name" value="PHENAZINE BIOSYNTHESIS-LIKE DOMAIN-CONTAINING PROTEIN"/>
    <property type="match status" value="1"/>
</dbReference>
<sequence>MSFLDSLPIFLVDAFASQPFKGNPAAVCLVSITCHPQVCSNAELMQKIASEMNLSETAFVIATGNPDTFTTGDSFSLRWFTPSTEVNLCGHATLASAAVLFRKLSNTNPVLQFDTLSGILSVCRNGKLISLNFPLNPSISQTLNDYTDLLKAILDVTLIQEIEYSPNTKKLLVRLKNEVQREQLKNLVFNISSLPLIESSGRIKGVILTLKGTKENGCLDQSGECFDFVSRYFAPWVGIPEDPVTGSAHTVLASYWSKQLDKNDLYAQQCSTRGGEMRIVVKDDRVEMSGQATITLEGRFNL</sequence>
<proteinExistence type="inferred from homology"/>
<name>A0AAN8PQP7_PATCE</name>
<dbReference type="SUPFAM" id="SSF54506">
    <property type="entry name" value="Diaminopimelate epimerase-like"/>
    <property type="match status" value="1"/>
</dbReference>